<dbReference type="SUPFAM" id="SSF51735">
    <property type="entry name" value="NAD(P)-binding Rossmann-fold domains"/>
    <property type="match status" value="1"/>
</dbReference>
<dbReference type="Gene3D" id="3.40.50.720">
    <property type="entry name" value="NAD(P)-binding Rossmann-like Domain"/>
    <property type="match status" value="2"/>
</dbReference>
<dbReference type="GO" id="GO:0000271">
    <property type="term" value="P:polysaccharide biosynthetic process"/>
    <property type="evidence" value="ECO:0007669"/>
    <property type="project" value="InterPro"/>
</dbReference>
<dbReference type="InterPro" id="IPR014027">
    <property type="entry name" value="UDP-Glc/GDP-Man_DH_C"/>
</dbReference>
<evidence type="ECO:0000256" key="3">
    <source>
        <dbReference type="PIRNR" id="PIRNR000124"/>
    </source>
</evidence>
<dbReference type="Pfam" id="PF03721">
    <property type="entry name" value="UDPG_MGDP_dh_N"/>
    <property type="match status" value="1"/>
</dbReference>
<protein>
    <submittedName>
        <fullName evidence="5">UDP-N-acetyl-D-mannosaminuronic acid dehydrogenase</fullName>
        <ecNumber evidence="5">1.1.1.336</ecNumber>
    </submittedName>
</protein>
<gene>
    <name evidence="5" type="ORF">FHS99_002040</name>
</gene>
<dbReference type="Pfam" id="PF03720">
    <property type="entry name" value="UDPG_MGDP_dh_C"/>
    <property type="match status" value="1"/>
</dbReference>
<dbReference type="PIRSF" id="PIRSF500136">
    <property type="entry name" value="UDP_ManNAc_DH"/>
    <property type="match status" value="1"/>
</dbReference>
<keyword evidence="2" id="KW-0520">NAD</keyword>
<dbReference type="SUPFAM" id="SSF52413">
    <property type="entry name" value="UDP-glucose/GDP-mannose dehydrogenase C-terminal domain"/>
    <property type="match status" value="1"/>
</dbReference>
<proteinExistence type="inferred from homology"/>
<dbReference type="OrthoDB" id="9803238at2"/>
<dbReference type="Pfam" id="PF00984">
    <property type="entry name" value="UDPG_MGDP_dh"/>
    <property type="match status" value="1"/>
</dbReference>
<evidence type="ECO:0000313" key="5">
    <source>
        <dbReference type="EMBL" id="MBB5729555.1"/>
    </source>
</evidence>
<comment type="similarity">
    <text evidence="3">Belongs to the UDP-glucose/GDP-mannose dehydrogenase family.</text>
</comment>
<organism evidence="5 6">
    <name type="scientific">Sphingomonas prati</name>
    <dbReference type="NCBI Taxonomy" id="1843237"/>
    <lineage>
        <taxon>Bacteria</taxon>
        <taxon>Pseudomonadati</taxon>
        <taxon>Pseudomonadota</taxon>
        <taxon>Alphaproteobacteria</taxon>
        <taxon>Sphingomonadales</taxon>
        <taxon>Sphingomonadaceae</taxon>
        <taxon>Sphingomonas</taxon>
    </lineage>
</organism>
<evidence type="ECO:0000259" key="4">
    <source>
        <dbReference type="SMART" id="SM00984"/>
    </source>
</evidence>
<dbReference type="PANTHER" id="PTHR43491:SF1">
    <property type="entry name" value="UDP-N-ACETYL-D-MANNOSAMINE DEHYDROGENASE"/>
    <property type="match status" value="1"/>
</dbReference>
<dbReference type="SMART" id="SM00984">
    <property type="entry name" value="UDPG_MGDP_dh_C"/>
    <property type="match status" value="1"/>
</dbReference>
<reference evidence="5 6" key="1">
    <citation type="submission" date="2020-08" db="EMBL/GenBank/DDBJ databases">
        <title>Genomic Encyclopedia of Type Strains, Phase IV (KMG-IV): sequencing the most valuable type-strain genomes for metagenomic binning, comparative biology and taxonomic classification.</title>
        <authorList>
            <person name="Goeker M."/>
        </authorList>
    </citation>
    <scope>NUCLEOTIDE SEQUENCE [LARGE SCALE GENOMIC DNA]</scope>
    <source>
        <strain evidence="5 6">DSM 103336</strain>
    </source>
</reference>
<dbReference type="NCBIfam" id="NF008286">
    <property type="entry name" value="PRK11064.1"/>
    <property type="match status" value="1"/>
</dbReference>
<dbReference type="InterPro" id="IPR001732">
    <property type="entry name" value="UDP-Glc/GDP-Man_DH_N"/>
</dbReference>
<dbReference type="PIRSF" id="PIRSF000124">
    <property type="entry name" value="UDPglc_GDPman_dh"/>
    <property type="match status" value="1"/>
</dbReference>
<comment type="caution">
    <text evidence="5">The sequence shown here is derived from an EMBL/GenBank/DDBJ whole genome shotgun (WGS) entry which is preliminary data.</text>
</comment>
<evidence type="ECO:0000256" key="1">
    <source>
        <dbReference type="ARBA" id="ARBA00023002"/>
    </source>
</evidence>
<evidence type="ECO:0000313" key="6">
    <source>
        <dbReference type="Proteomes" id="UP000546701"/>
    </source>
</evidence>
<dbReference type="GO" id="GO:0089714">
    <property type="term" value="F:UDP-N-acetyl-D-mannosamine dehydrogenase activity"/>
    <property type="evidence" value="ECO:0007669"/>
    <property type="project" value="UniProtKB-EC"/>
</dbReference>
<keyword evidence="1 5" id="KW-0560">Oxidoreductase</keyword>
<dbReference type="InterPro" id="IPR017476">
    <property type="entry name" value="UDP-Glc/GDP-Man"/>
</dbReference>
<dbReference type="InterPro" id="IPR036220">
    <property type="entry name" value="UDP-Glc/GDP-Man_DH_C_sf"/>
</dbReference>
<keyword evidence="6" id="KW-1185">Reference proteome</keyword>
<dbReference type="RefSeq" id="WP_157175686.1">
    <property type="nucleotide sequence ID" value="NZ_BMJP01000001.1"/>
</dbReference>
<dbReference type="GO" id="GO:0016628">
    <property type="term" value="F:oxidoreductase activity, acting on the CH-CH group of donors, NAD or NADP as acceptor"/>
    <property type="evidence" value="ECO:0007669"/>
    <property type="project" value="InterPro"/>
</dbReference>
<dbReference type="EMBL" id="JACIJR010000004">
    <property type="protein sequence ID" value="MBB5729555.1"/>
    <property type="molecule type" value="Genomic_DNA"/>
</dbReference>
<dbReference type="EC" id="1.1.1.336" evidence="5"/>
<dbReference type="InterPro" id="IPR014026">
    <property type="entry name" value="UDP-Glc/GDP-Man_DH_dimer"/>
</dbReference>
<dbReference type="InterPro" id="IPR008927">
    <property type="entry name" value="6-PGluconate_DH-like_C_sf"/>
</dbReference>
<evidence type="ECO:0000256" key="2">
    <source>
        <dbReference type="ARBA" id="ARBA00023027"/>
    </source>
</evidence>
<dbReference type="InterPro" id="IPR036291">
    <property type="entry name" value="NAD(P)-bd_dom_sf"/>
</dbReference>
<dbReference type="SUPFAM" id="SSF48179">
    <property type="entry name" value="6-phosphogluconate dehydrogenase C-terminal domain-like"/>
    <property type="match status" value="1"/>
</dbReference>
<feature type="domain" description="UDP-glucose/GDP-mannose dehydrogenase C-terminal" evidence="4">
    <location>
        <begin position="319"/>
        <end position="417"/>
    </location>
</feature>
<sequence length="430" mass="46218">MPSDTPPTVSVIGLGYIGLPTAAVVARSGCHVLGIDVTPHVVDTVNSGHVHIEELDLDALVQAVVARGTLRASLTVEPADVFVIAVPTPFKDDHAPDTRFVLDAARTIAPVLKVGDTVILESTSPVGTTEQLRDLIAELRPDLRVPGRGGDGVDLSIAYCPERVLPGRILHELVVNDRCIGGITPRCARKAMAFYRRFVRGQCITTSARVAEMVKLTENAFRDVNIAFANELSIVADTMQLDVWEVIRLANLHPRVNILSPGPGVGGHCIAVDPWFIVHSDPQNTPLIRTAREVNDRKSDHVVERASALLAAMPDVPVACLGLAFKANIDDFRESPAVKVAAALAKQHGDRIRVVEPYASALPAAFDGTGAELTDIDTAIETCPIFIVLVDHDIFRSVPLSERATKLVYDTRGIWPDQPVTIDGGAKVSV</sequence>
<dbReference type="AlphaFoldDB" id="A0A7W9BT01"/>
<dbReference type="PANTHER" id="PTHR43491">
    <property type="entry name" value="UDP-N-ACETYL-D-MANNOSAMINE DEHYDROGENASE"/>
    <property type="match status" value="1"/>
</dbReference>
<dbReference type="NCBIfam" id="TIGR03026">
    <property type="entry name" value="NDP-sugDHase"/>
    <property type="match status" value="1"/>
</dbReference>
<dbReference type="GO" id="GO:0051287">
    <property type="term" value="F:NAD binding"/>
    <property type="evidence" value="ECO:0007669"/>
    <property type="project" value="InterPro"/>
</dbReference>
<dbReference type="Proteomes" id="UP000546701">
    <property type="component" value="Unassembled WGS sequence"/>
</dbReference>
<accession>A0A7W9BT01</accession>
<dbReference type="InterPro" id="IPR028359">
    <property type="entry name" value="UDP_ManNAc/GlcNAc_DH"/>
</dbReference>
<name>A0A7W9BT01_9SPHN</name>